<reference evidence="2 3" key="1">
    <citation type="submission" date="2017-12" db="EMBL/GenBank/DDBJ databases">
        <title>Comparative genomics of Botrytis spp.</title>
        <authorList>
            <person name="Valero-Jimenez C.A."/>
            <person name="Tapia P."/>
            <person name="Veloso J."/>
            <person name="Silva-Moreno E."/>
            <person name="Staats M."/>
            <person name="Valdes J.H."/>
            <person name="Van Kan J.A.L."/>
        </authorList>
    </citation>
    <scope>NUCLEOTIDE SEQUENCE [LARGE SCALE GENOMIC DNA]</scope>
    <source>
        <strain evidence="2 3">Bt9001</strain>
    </source>
</reference>
<sequence length="229" mass="26423">MAENLENDPPNRDGYIQAQQNIQTSGIAQTDDSSPRSAFSQFEITQTTDNRNQIQVPAQSSQEDSPPDRGRTLEQQRPLRRRMSTRFLVPTEILVHIEHRGLDFRKLWPDPDPNMPQHIIDATHGFDMKLAMRLLDHSERLCDIYMSQLNVIDIAIPYYSEYANSPPSNAPSPAWRNNLRTAMLIRVVRARIRKKTGRWRDALMGDGDDGGSQEYQALRSMMNEMKNWN</sequence>
<protein>
    <submittedName>
        <fullName evidence="2">Uncharacterized protein</fullName>
    </submittedName>
</protein>
<name>A0A4Z1EDW1_9HELO</name>
<evidence type="ECO:0000256" key="1">
    <source>
        <dbReference type="SAM" id="MobiDB-lite"/>
    </source>
</evidence>
<feature type="region of interest" description="Disordered" evidence="1">
    <location>
        <begin position="1"/>
        <end position="79"/>
    </location>
</feature>
<accession>A0A4Z1EDW1</accession>
<dbReference type="EMBL" id="PQXH01000131">
    <property type="protein sequence ID" value="TGO10564.1"/>
    <property type="molecule type" value="Genomic_DNA"/>
</dbReference>
<evidence type="ECO:0000313" key="3">
    <source>
        <dbReference type="Proteomes" id="UP000297777"/>
    </source>
</evidence>
<comment type="caution">
    <text evidence="2">The sequence shown here is derived from an EMBL/GenBank/DDBJ whole genome shotgun (WGS) entry which is preliminary data.</text>
</comment>
<proteinExistence type="predicted"/>
<dbReference type="Proteomes" id="UP000297777">
    <property type="component" value="Unassembled WGS sequence"/>
</dbReference>
<gene>
    <name evidence="2" type="ORF">BTUL_0131g00030</name>
</gene>
<dbReference type="AlphaFoldDB" id="A0A4Z1EDW1"/>
<evidence type="ECO:0000313" key="2">
    <source>
        <dbReference type="EMBL" id="TGO10564.1"/>
    </source>
</evidence>
<feature type="compositionally biased region" description="Polar residues" evidence="1">
    <location>
        <begin position="17"/>
        <end position="64"/>
    </location>
</feature>
<keyword evidence="3" id="KW-1185">Reference proteome</keyword>
<organism evidence="2 3">
    <name type="scientific">Botrytis tulipae</name>
    <dbReference type="NCBI Taxonomy" id="87230"/>
    <lineage>
        <taxon>Eukaryota</taxon>
        <taxon>Fungi</taxon>
        <taxon>Dikarya</taxon>
        <taxon>Ascomycota</taxon>
        <taxon>Pezizomycotina</taxon>
        <taxon>Leotiomycetes</taxon>
        <taxon>Helotiales</taxon>
        <taxon>Sclerotiniaceae</taxon>
        <taxon>Botrytis</taxon>
    </lineage>
</organism>